<dbReference type="OrthoDB" id="18568at2759"/>
<organism evidence="2 3">
    <name type="scientific">Cavenderia fasciculata</name>
    <name type="common">Slime mold</name>
    <name type="synonym">Dictyostelium fasciculatum</name>
    <dbReference type="NCBI Taxonomy" id="261658"/>
    <lineage>
        <taxon>Eukaryota</taxon>
        <taxon>Amoebozoa</taxon>
        <taxon>Evosea</taxon>
        <taxon>Eumycetozoa</taxon>
        <taxon>Dictyostelia</taxon>
        <taxon>Acytosteliales</taxon>
        <taxon>Cavenderiaceae</taxon>
        <taxon>Cavenderia</taxon>
    </lineage>
</organism>
<reference evidence="3" key="1">
    <citation type="journal article" date="2011" name="Genome Res.">
        <title>Phylogeny-wide analysis of social amoeba genomes highlights ancient origins for complex intercellular communication.</title>
        <authorList>
            <person name="Heidel A.J."/>
            <person name="Lawal H.M."/>
            <person name="Felder M."/>
            <person name="Schilde C."/>
            <person name="Helps N.R."/>
            <person name="Tunggal B."/>
            <person name="Rivero F."/>
            <person name="John U."/>
            <person name="Schleicher M."/>
            <person name="Eichinger L."/>
            <person name="Platzer M."/>
            <person name="Noegel A.A."/>
            <person name="Schaap P."/>
            <person name="Gloeckner G."/>
        </authorList>
    </citation>
    <scope>NUCLEOTIDE SEQUENCE [LARGE SCALE GENOMIC DNA]</scope>
    <source>
        <strain evidence="3">SH3</strain>
    </source>
</reference>
<evidence type="ECO:0000313" key="2">
    <source>
        <dbReference type="EMBL" id="EGG14942.1"/>
    </source>
</evidence>
<feature type="region of interest" description="Disordered" evidence="1">
    <location>
        <begin position="106"/>
        <end position="125"/>
    </location>
</feature>
<dbReference type="AlphaFoldDB" id="F4QBH0"/>
<dbReference type="KEGG" id="dfa:DFA_10816"/>
<evidence type="ECO:0000256" key="1">
    <source>
        <dbReference type="SAM" id="MobiDB-lite"/>
    </source>
</evidence>
<dbReference type="RefSeq" id="XP_004351458.1">
    <property type="nucleotide sequence ID" value="XM_004351406.1"/>
</dbReference>
<sequence length="125" mass="13757">MTTKLLANQLKGLMTDPVEGFTVELVNESSLFEWKLYKTLIISNKKMNKSSSQQLSSSTSSPIIYYYSPSIGCSTIPPSPPSTPIFTININGYSSNRDLILPGSYTPSPTPTTTPRDHFDMSISL</sequence>
<name>F4QBH0_CACFS</name>
<dbReference type="EMBL" id="GL883027">
    <property type="protein sequence ID" value="EGG14942.1"/>
    <property type="molecule type" value="Genomic_DNA"/>
</dbReference>
<accession>F4QBH0</accession>
<dbReference type="GeneID" id="14866754"/>
<evidence type="ECO:0000313" key="3">
    <source>
        <dbReference type="Proteomes" id="UP000007797"/>
    </source>
</evidence>
<proteinExistence type="predicted"/>
<dbReference type="Proteomes" id="UP000007797">
    <property type="component" value="Unassembled WGS sequence"/>
</dbReference>
<gene>
    <name evidence="2" type="ORF">DFA_10816</name>
</gene>
<feature type="compositionally biased region" description="Basic and acidic residues" evidence="1">
    <location>
        <begin position="115"/>
        <end position="125"/>
    </location>
</feature>
<protein>
    <submittedName>
        <fullName evidence="2">Uncharacterized protein</fullName>
    </submittedName>
</protein>
<keyword evidence="3" id="KW-1185">Reference proteome</keyword>